<comment type="caution">
    <text evidence="1">The sequence shown here is derived from an EMBL/GenBank/DDBJ whole genome shotgun (WGS) entry which is preliminary data.</text>
</comment>
<accession>A0A4Y3JCN1</accession>
<name>A0A4Y3JCN1_ACIPI</name>
<reference evidence="1 2" key="1">
    <citation type="submission" date="2019-06" db="EMBL/GenBank/DDBJ databases">
        <title>Whole genome shotgun sequence of Acinetobacter pittii NBRC 110514.</title>
        <authorList>
            <person name="Hosoyama A."/>
            <person name="Uohara A."/>
            <person name="Ohji S."/>
            <person name="Ichikawa N."/>
        </authorList>
    </citation>
    <scope>NUCLEOTIDE SEQUENCE [LARGE SCALE GENOMIC DNA]</scope>
    <source>
        <strain evidence="1 2">NBRC 110514</strain>
    </source>
</reference>
<protein>
    <submittedName>
        <fullName evidence="1">Uncharacterized protein</fullName>
    </submittedName>
</protein>
<sequence>MDHDVQIKVIKKQIKAKGFMDEDDFKAIRYHQLCNQEKAKSKIKLIFIDFANAIIPSFLKSMLKRKE</sequence>
<dbReference type="Proteomes" id="UP000317717">
    <property type="component" value="Unassembled WGS sequence"/>
</dbReference>
<dbReference type="EMBL" id="BJLJ01000015">
    <property type="protein sequence ID" value="GEA69112.1"/>
    <property type="molecule type" value="Genomic_DNA"/>
</dbReference>
<proteinExistence type="predicted"/>
<dbReference type="AlphaFoldDB" id="A0A4Y3JCN1"/>
<gene>
    <name evidence="1" type="ORF">PA3_32700</name>
</gene>
<organism evidence="1 2">
    <name type="scientific">Acinetobacter pittii</name>
    <name type="common">Acinetobacter genomosp. 3</name>
    <dbReference type="NCBI Taxonomy" id="48296"/>
    <lineage>
        <taxon>Bacteria</taxon>
        <taxon>Pseudomonadati</taxon>
        <taxon>Pseudomonadota</taxon>
        <taxon>Gammaproteobacteria</taxon>
        <taxon>Moraxellales</taxon>
        <taxon>Moraxellaceae</taxon>
        <taxon>Acinetobacter</taxon>
        <taxon>Acinetobacter calcoaceticus/baumannii complex</taxon>
    </lineage>
</organism>
<dbReference type="RefSeq" id="WP_141316751.1">
    <property type="nucleotide sequence ID" value="NZ_BJLJ01000015.1"/>
</dbReference>
<evidence type="ECO:0000313" key="1">
    <source>
        <dbReference type="EMBL" id="GEA69112.1"/>
    </source>
</evidence>
<evidence type="ECO:0000313" key="2">
    <source>
        <dbReference type="Proteomes" id="UP000317717"/>
    </source>
</evidence>